<protein>
    <submittedName>
        <fullName evidence="1">Uncharacterized protein</fullName>
    </submittedName>
</protein>
<dbReference type="AlphaFoldDB" id="A0A4C1U6N5"/>
<accession>A0A4C1U6N5</accession>
<gene>
    <name evidence="1" type="ORF">EVAR_18666_1</name>
</gene>
<evidence type="ECO:0000313" key="2">
    <source>
        <dbReference type="Proteomes" id="UP000299102"/>
    </source>
</evidence>
<dbReference type="Proteomes" id="UP000299102">
    <property type="component" value="Unassembled WGS sequence"/>
</dbReference>
<comment type="caution">
    <text evidence="1">The sequence shown here is derived from an EMBL/GenBank/DDBJ whole genome shotgun (WGS) entry which is preliminary data.</text>
</comment>
<proteinExistence type="predicted"/>
<dbReference type="EMBL" id="BGZK01000135">
    <property type="protein sequence ID" value="GBP22025.1"/>
    <property type="molecule type" value="Genomic_DNA"/>
</dbReference>
<name>A0A4C1U6N5_EUMVA</name>
<sequence length="160" mass="18974">MISFAQNQLNQYQPRDDYKELLDLTIIYLGGVPEKRTLLRMPPGLHRARWMPKSMYCLKIFLFRHQLKMTKKEEKGIKDVCIFSVMIYFKYWYQASVSSSAPRNDWQLLKDLIIFENINPALSKVALKKIIGHLWYLSEELVSFAFFDDEIALDTKQKMV</sequence>
<reference evidence="1 2" key="1">
    <citation type="journal article" date="2019" name="Commun. Biol.">
        <title>The bagworm genome reveals a unique fibroin gene that provides high tensile strength.</title>
        <authorList>
            <person name="Kono N."/>
            <person name="Nakamura H."/>
            <person name="Ohtoshi R."/>
            <person name="Tomita M."/>
            <person name="Numata K."/>
            <person name="Arakawa K."/>
        </authorList>
    </citation>
    <scope>NUCLEOTIDE SEQUENCE [LARGE SCALE GENOMIC DNA]</scope>
</reference>
<evidence type="ECO:0000313" key="1">
    <source>
        <dbReference type="EMBL" id="GBP22025.1"/>
    </source>
</evidence>
<dbReference type="OrthoDB" id="7436486at2759"/>
<organism evidence="1 2">
    <name type="scientific">Eumeta variegata</name>
    <name type="common">Bagworm moth</name>
    <name type="synonym">Eumeta japonica</name>
    <dbReference type="NCBI Taxonomy" id="151549"/>
    <lineage>
        <taxon>Eukaryota</taxon>
        <taxon>Metazoa</taxon>
        <taxon>Ecdysozoa</taxon>
        <taxon>Arthropoda</taxon>
        <taxon>Hexapoda</taxon>
        <taxon>Insecta</taxon>
        <taxon>Pterygota</taxon>
        <taxon>Neoptera</taxon>
        <taxon>Endopterygota</taxon>
        <taxon>Lepidoptera</taxon>
        <taxon>Glossata</taxon>
        <taxon>Ditrysia</taxon>
        <taxon>Tineoidea</taxon>
        <taxon>Psychidae</taxon>
        <taxon>Oiketicinae</taxon>
        <taxon>Eumeta</taxon>
    </lineage>
</organism>
<keyword evidence="2" id="KW-1185">Reference proteome</keyword>